<protein>
    <recommendedName>
        <fullName evidence="3">DUF7371 domain-containing protein</fullName>
    </recommendedName>
</protein>
<feature type="compositionally biased region" description="Low complexity" evidence="1">
    <location>
        <begin position="309"/>
        <end position="318"/>
    </location>
</feature>
<evidence type="ECO:0000256" key="1">
    <source>
        <dbReference type="SAM" id="MobiDB-lite"/>
    </source>
</evidence>
<dbReference type="Pfam" id="PF24086">
    <property type="entry name" value="DUF7371"/>
    <property type="match status" value="1"/>
</dbReference>
<feature type="region of interest" description="Disordered" evidence="1">
    <location>
        <begin position="308"/>
        <end position="349"/>
    </location>
</feature>
<feature type="chain" id="PRO_5041419299" description="DUF7371 domain-containing protein" evidence="2">
    <location>
        <begin position="19"/>
        <end position="576"/>
    </location>
</feature>
<feature type="domain" description="DUF7371" evidence="3">
    <location>
        <begin position="370"/>
        <end position="566"/>
    </location>
</feature>
<evidence type="ECO:0000313" key="4">
    <source>
        <dbReference type="EMBL" id="KAJ9631291.1"/>
    </source>
</evidence>
<reference evidence="4" key="1">
    <citation type="submission" date="2022-10" db="EMBL/GenBank/DDBJ databases">
        <title>Culturing micro-colonial fungi from biological soil crusts in the Mojave desert and describing Neophaeococcomyces mojavensis, and introducing the new genera and species Taxawa tesnikishii.</title>
        <authorList>
            <person name="Kurbessoian T."/>
            <person name="Stajich J.E."/>
        </authorList>
    </citation>
    <scope>NUCLEOTIDE SEQUENCE</scope>
    <source>
        <strain evidence="4">TK_35</strain>
    </source>
</reference>
<dbReference type="InterPro" id="IPR055795">
    <property type="entry name" value="DUF7371"/>
</dbReference>
<proteinExistence type="predicted"/>
<feature type="compositionally biased region" description="Pro residues" evidence="1">
    <location>
        <begin position="319"/>
        <end position="328"/>
    </location>
</feature>
<keyword evidence="5" id="KW-1185">Reference proteome</keyword>
<dbReference type="EMBL" id="JAPDRN010000058">
    <property type="protein sequence ID" value="KAJ9631291.1"/>
    <property type="molecule type" value="Genomic_DNA"/>
</dbReference>
<gene>
    <name evidence="4" type="ORF">H2204_008233</name>
</gene>
<comment type="caution">
    <text evidence="4">The sequence shown here is derived from an EMBL/GenBank/DDBJ whole genome shotgun (WGS) entry which is preliminary data.</text>
</comment>
<evidence type="ECO:0000313" key="5">
    <source>
        <dbReference type="Proteomes" id="UP001172681"/>
    </source>
</evidence>
<dbReference type="AlphaFoldDB" id="A0AA39CUX0"/>
<sequence>MIPIAFALFGAFVAFAAAGVLPARQLAQCSAATVYGTVFATVYVHDVVTITQTITDTPPTVTILQQDPNSVLSSWASEDTESVHEQSQLLPISDHPDPNPTVVTHTVVVSGFEATEVSYPANPGTVFYQSKTGGISKPTVELTTFTVIPTFPSEPPTVAAQGKAVTATNLTFHTAFTTSPSGWNGTKSNSTLWSAATGYGGSLPSEEPTSTITVTNTVATVTRVVGGVGSVTSPVLSYGYGPEPYGYPPPDAANTVEKRQTCLWVSATIGGRQVGWCNNWDGTATVSYTSWETTIFPTYVPGIGPVGTPAASSQSAPSQPAPSQPAPTPLSSISSLNTQASSSSTKPASVIPVPAVPSSAGPTPAACGQTGPFVITFDDLPFLSVFNNQTAGFPEIFNPYEHFFWGDGWTYVPPPTEPFPPHDGTRLAQFIPSLANQDTGSPNAGLIPPSSFGAGPRVSDSTYWFNAATAWVGCDTANATCDFVATAYQWDITTQNEVVVATQHFNIPPCPGFVNCQLTEIRFNYLFYKMTTLSFYANVEGKISIFWLDSLALDWYDNSCEAGLKRISSRKRWNHA</sequence>
<keyword evidence="2" id="KW-0732">Signal</keyword>
<evidence type="ECO:0000259" key="3">
    <source>
        <dbReference type="Pfam" id="PF24086"/>
    </source>
</evidence>
<feature type="compositionally biased region" description="Low complexity" evidence="1">
    <location>
        <begin position="329"/>
        <end position="349"/>
    </location>
</feature>
<organism evidence="4 5">
    <name type="scientific">Knufia peltigerae</name>
    <dbReference type="NCBI Taxonomy" id="1002370"/>
    <lineage>
        <taxon>Eukaryota</taxon>
        <taxon>Fungi</taxon>
        <taxon>Dikarya</taxon>
        <taxon>Ascomycota</taxon>
        <taxon>Pezizomycotina</taxon>
        <taxon>Eurotiomycetes</taxon>
        <taxon>Chaetothyriomycetidae</taxon>
        <taxon>Chaetothyriales</taxon>
        <taxon>Trichomeriaceae</taxon>
        <taxon>Knufia</taxon>
    </lineage>
</organism>
<dbReference type="Proteomes" id="UP001172681">
    <property type="component" value="Unassembled WGS sequence"/>
</dbReference>
<name>A0AA39CUX0_9EURO</name>
<accession>A0AA39CUX0</accession>
<evidence type="ECO:0000256" key="2">
    <source>
        <dbReference type="SAM" id="SignalP"/>
    </source>
</evidence>
<feature type="signal peptide" evidence="2">
    <location>
        <begin position="1"/>
        <end position="18"/>
    </location>
</feature>